<dbReference type="AlphaFoldDB" id="A0A087UTP0"/>
<reference evidence="6 7" key="1">
    <citation type="submission" date="2013-11" db="EMBL/GenBank/DDBJ databases">
        <title>Genome sequencing of Stegodyphus mimosarum.</title>
        <authorList>
            <person name="Bechsgaard J."/>
        </authorList>
    </citation>
    <scope>NUCLEOTIDE SEQUENCE [LARGE SCALE GENOMIC DNA]</scope>
</reference>
<dbReference type="Proteomes" id="UP000054359">
    <property type="component" value="Unassembled WGS sequence"/>
</dbReference>
<evidence type="ECO:0000259" key="5">
    <source>
        <dbReference type="Pfam" id="PF01094"/>
    </source>
</evidence>
<dbReference type="InterPro" id="IPR001828">
    <property type="entry name" value="ANF_lig-bd_rcpt"/>
</dbReference>
<evidence type="ECO:0000256" key="3">
    <source>
        <dbReference type="ARBA" id="ARBA00022989"/>
    </source>
</evidence>
<proteinExistence type="predicted"/>
<accession>A0A087UTP0</accession>
<keyword evidence="7" id="KW-1185">Reference proteome</keyword>
<keyword evidence="4" id="KW-0472">Membrane</keyword>
<dbReference type="OrthoDB" id="425344at2759"/>
<dbReference type="Pfam" id="PF01094">
    <property type="entry name" value="ANF_receptor"/>
    <property type="match status" value="1"/>
</dbReference>
<feature type="non-terminal residue" evidence="6">
    <location>
        <position position="109"/>
    </location>
</feature>
<evidence type="ECO:0000313" key="6">
    <source>
        <dbReference type="EMBL" id="KFM80729.1"/>
    </source>
</evidence>
<name>A0A087UTP0_STEMI</name>
<dbReference type="InterPro" id="IPR028082">
    <property type="entry name" value="Peripla_BP_I"/>
</dbReference>
<keyword evidence="2" id="KW-0812">Transmembrane</keyword>
<comment type="subcellular location">
    <subcellularLocation>
        <location evidence="1">Membrane</location>
    </subcellularLocation>
</comment>
<dbReference type="Gene3D" id="3.40.50.2300">
    <property type="match status" value="1"/>
</dbReference>
<dbReference type="GO" id="GO:0016020">
    <property type="term" value="C:membrane"/>
    <property type="evidence" value="ECO:0007669"/>
    <property type="project" value="UniProtKB-SubCell"/>
</dbReference>
<protein>
    <recommendedName>
        <fullName evidence="5">Receptor ligand binding region domain-containing protein</fullName>
    </recommendedName>
</protein>
<gene>
    <name evidence="6" type="ORF">X975_07954</name>
</gene>
<sequence length="109" mass="12195">MGLEGFQEFEKQASEHNIQIAVVEKVGIDEDMVPTMDIIAHRLKIKQNAGARVVVLLLPPSQTSQLLSAVKRLQHLGRSHIGDFVWVAYDTLEPFQMFPDQSTGALVLR</sequence>
<organism evidence="6 7">
    <name type="scientific">Stegodyphus mimosarum</name>
    <name type="common">African social velvet spider</name>
    <dbReference type="NCBI Taxonomy" id="407821"/>
    <lineage>
        <taxon>Eukaryota</taxon>
        <taxon>Metazoa</taxon>
        <taxon>Ecdysozoa</taxon>
        <taxon>Arthropoda</taxon>
        <taxon>Chelicerata</taxon>
        <taxon>Arachnida</taxon>
        <taxon>Araneae</taxon>
        <taxon>Araneomorphae</taxon>
        <taxon>Entelegynae</taxon>
        <taxon>Eresoidea</taxon>
        <taxon>Eresidae</taxon>
        <taxon>Stegodyphus</taxon>
    </lineage>
</organism>
<dbReference type="SUPFAM" id="SSF53822">
    <property type="entry name" value="Periplasmic binding protein-like I"/>
    <property type="match status" value="1"/>
</dbReference>
<dbReference type="EMBL" id="KK121567">
    <property type="protein sequence ID" value="KFM80729.1"/>
    <property type="molecule type" value="Genomic_DNA"/>
</dbReference>
<evidence type="ECO:0000256" key="4">
    <source>
        <dbReference type="ARBA" id="ARBA00023136"/>
    </source>
</evidence>
<feature type="domain" description="Receptor ligand binding region" evidence="5">
    <location>
        <begin position="2"/>
        <end position="92"/>
    </location>
</feature>
<evidence type="ECO:0000313" key="7">
    <source>
        <dbReference type="Proteomes" id="UP000054359"/>
    </source>
</evidence>
<evidence type="ECO:0000256" key="2">
    <source>
        <dbReference type="ARBA" id="ARBA00022692"/>
    </source>
</evidence>
<keyword evidence="3" id="KW-1133">Transmembrane helix</keyword>
<evidence type="ECO:0000256" key="1">
    <source>
        <dbReference type="ARBA" id="ARBA00004370"/>
    </source>
</evidence>